<keyword evidence="3" id="KW-1185">Reference proteome</keyword>
<dbReference type="KEGG" id="vg:54991593"/>
<name>A0A2S1GSZ1_9CAUD</name>
<evidence type="ECO:0000256" key="1">
    <source>
        <dbReference type="SAM" id="MobiDB-lite"/>
    </source>
</evidence>
<organism evidence="2 3">
    <name type="scientific">Pectobacterium phage Jarilo</name>
    <dbReference type="NCBI Taxonomy" id="2163634"/>
    <lineage>
        <taxon>Viruses</taxon>
        <taxon>Duplodnaviria</taxon>
        <taxon>Heunggongvirae</taxon>
        <taxon>Uroviricota</taxon>
        <taxon>Caudoviricetes</taxon>
        <taxon>Autographivirales</taxon>
        <taxon>Autotranscriptaviridae</taxon>
        <taxon>Studiervirinae</taxon>
        <taxon>Jarilovirus</taxon>
        <taxon>Jarilovirus jarilo</taxon>
    </lineage>
</organism>
<proteinExistence type="predicted"/>
<evidence type="ECO:0000313" key="3">
    <source>
        <dbReference type="Proteomes" id="UP000246166"/>
    </source>
</evidence>
<dbReference type="InterPro" id="IPR004211">
    <property type="entry name" value="Endonuclease_7"/>
</dbReference>
<dbReference type="Pfam" id="PF02945">
    <property type="entry name" value="Endonuclease_7"/>
    <property type="match status" value="1"/>
</dbReference>
<dbReference type="Gene3D" id="3.40.1800.10">
    <property type="entry name" value="His-Me finger endonucleases"/>
    <property type="match status" value="1"/>
</dbReference>
<reference evidence="3" key="1">
    <citation type="submission" date="2018-03" db="EMBL/GenBank/DDBJ databases">
        <title>Phage therapy in agriculture - a green tech approach to combat plant pathogenic bacteria.</title>
        <authorList>
            <person name="Carstens A.B."/>
            <person name="Djurhuus A.M."/>
            <person name="Hansen L.H."/>
        </authorList>
    </citation>
    <scope>NUCLEOTIDE SEQUENCE [LARGE SCALE GENOMIC DNA]</scope>
</reference>
<keyword evidence="2" id="KW-0378">Hydrolase</keyword>
<accession>A0A2S1GSZ1</accession>
<dbReference type="GO" id="GO:0004519">
    <property type="term" value="F:endonuclease activity"/>
    <property type="evidence" value="ECO:0007669"/>
    <property type="project" value="UniProtKB-KW"/>
</dbReference>
<protein>
    <submittedName>
        <fullName evidence="2">Endonuclease VII</fullName>
    </submittedName>
</protein>
<dbReference type="InterPro" id="IPR044925">
    <property type="entry name" value="His-Me_finger_sf"/>
</dbReference>
<evidence type="ECO:0000313" key="2">
    <source>
        <dbReference type="EMBL" id="AWD92504.1"/>
    </source>
</evidence>
<dbReference type="GeneID" id="54991593"/>
<dbReference type="RefSeq" id="YP_009801085.1">
    <property type="nucleotide sequence ID" value="NC_047963.1"/>
</dbReference>
<dbReference type="EMBL" id="MH059637">
    <property type="protein sequence ID" value="AWD92504.1"/>
    <property type="molecule type" value="Genomic_DNA"/>
</dbReference>
<dbReference type="SUPFAM" id="SSF54060">
    <property type="entry name" value="His-Me finger endonucleases"/>
    <property type="match status" value="1"/>
</dbReference>
<sequence>MYSLDHNKPKAQQTATPEAYPQGHFKDKPCRCCSKLFSPKAPSELYCDDICKSRGIQTAYLKRNYGITLDTYEVMLTEQDHKCKICGGEGFIMNPNRHKLKLVVDHCHTTGKVRGLLCHNCNRALGLLQDSEESLRAAIAYLNV</sequence>
<dbReference type="InterPro" id="IPR038563">
    <property type="entry name" value="Endonuclease_7_sf"/>
</dbReference>
<feature type="region of interest" description="Disordered" evidence="1">
    <location>
        <begin position="1"/>
        <end position="22"/>
    </location>
</feature>
<keyword evidence="2" id="KW-0540">Nuclease</keyword>
<keyword evidence="2" id="KW-0255">Endonuclease</keyword>
<dbReference type="Proteomes" id="UP000246166">
    <property type="component" value="Segment"/>
</dbReference>